<dbReference type="PROSITE" id="PS00191">
    <property type="entry name" value="CYTOCHROME_B5_1"/>
    <property type="match status" value="1"/>
</dbReference>
<dbReference type="EMBL" id="CAMXCT030003235">
    <property type="protein sequence ID" value="CAL4790585.1"/>
    <property type="molecule type" value="Genomic_DNA"/>
</dbReference>
<dbReference type="OrthoDB" id="438714at2759"/>
<accession>A0A9P1D3U5</accession>
<keyword evidence="5" id="KW-1133">Transmembrane helix</keyword>
<organism evidence="7">
    <name type="scientific">Cladocopium goreaui</name>
    <dbReference type="NCBI Taxonomy" id="2562237"/>
    <lineage>
        <taxon>Eukaryota</taxon>
        <taxon>Sar</taxon>
        <taxon>Alveolata</taxon>
        <taxon>Dinophyceae</taxon>
        <taxon>Suessiales</taxon>
        <taxon>Symbiodiniaceae</taxon>
        <taxon>Cladocopium</taxon>
    </lineage>
</organism>
<keyword evidence="5" id="KW-0812">Transmembrane</keyword>
<dbReference type="EMBL" id="CAMXCT020003235">
    <property type="protein sequence ID" value="CAL1156648.1"/>
    <property type="molecule type" value="Genomic_DNA"/>
</dbReference>
<comment type="caution">
    <text evidence="7">The sequence shown here is derived from an EMBL/GenBank/DDBJ whole genome shotgun (WGS) entry which is preliminary data.</text>
</comment>
<sequence>MESPSERPRKRHRNADASTAERPSTKQAASKGMACYTLEDLESVEFTWTIIDGQLLALDGFISAHPGGSLIQRAVGTDASSLFHAHHTSDLARAVLAECLVGYVKQHRVEAQSLRAELNKRIGKYMKPETPAAEAIAISMLGLFVVWCYFVYVQGFFWLNVFTSWFWWRHLDAGLHAVVHGDFRYSLILQRRLLQVYGLLCHHMLDHYQGSQSSLSQHFEHHLFTNDFRKDPDWTVFAVGRNWIRRHACNAWQPYNAWQVFYWLPMRCLVEPVTEILTMGSTCLNGASQMFEAPAGLDKFTDRLKDVMSWWIEAFLSPGYQGAAFLLQPTGRAFGALLLSRAVAKLVLLPFAEVQHFLMPDEMSKDEEFVLRQLRTTANLRLANSVVRLLDFLMFHGDSLQVEHHLWPAMSFIHLREVSQVLKSACKEFPGKLGTGRTVMNSSCQQVRKGRKSYECAGYVQYILCTCMFVCIYIYIYIIYKIIYIYIIFILKIFVCSWISEEGLFDVVSLNEFASLKIQGKSGRNPS</sequence>
<evidence type="ECO:0000256" key="2">
    <source>
        <dbReference type="ARBA" id="ARBA00022723"/>
    </source>
</evidence>
<name>A0A9P1D3U5_9DINO</name>
<keyword evidence="3" id="KW-0408">Iron</keyword>
<keyword evidence="5" id="KW-0472">Membrane</keyword>
<keyword evidence="9" id="KW-1185">Reference proteome</keyword>
<dbReference type="GO" id="GO:0046872">
    <property type="term" value="F:metal ion binding"/>
    <property type="evidence" value="ECO:0007669"/>
    <property type="project" value="UniProtKB-KW"/>
</dbReference>
<dbReference type="Pfam" id="PF00173">
    <property type="entry name" value="Cyt-b5"/>
    <property type="match status" value="1"/>
</dbReference>
<keyword evidence="1" id="KW-0349">Heme</keyword>
<dbReference type="CDD" id="cd01060">
    <property type="entry name" value="Membrane-FADS-like"/>
    <property type="match status" value="1"/>
</dbReference>
<evidence type="ECO:0000256" key="1">
    <source>
        <dbReference type="ARBA" id="ARBA00022617"/>
    </source>
</evidence>
<dbReference type="GO" id="GO:0020037">
    <property type="term" value="F:heme binding"/>
    <property type="evidence" value="ECO:0007669"/>
    <property type="project" value="InterPro"/>
</dbReference>
<reference evidence="7" key="1">
    <citation type="submission" date="2022-10" db="EMBL/GenBank/DDBJ databases">
        <authorList>
            <person name="Chen Y."/>
            <person name="Dougan E. K."/>
            <person name="Chan C."/>
            <person name="Rhodes N."/>
            <person name="Thang M."/>
        </authorList>
    </citation>
    <scope>NUCLEOTIDE SEQUENCE</scope>
</reference>
<dbReference type="InterPro" id="IPR005804">
    <property type="entry name" value="FA_desaturase_dom"/>
</dbReference>
<proteinExistence type="predicted"/>
<evidence type="ECO:0000259" key="6">
    <source>
        <dbReference type="PROSITE" id="PS50255"/>
    </source>
</evidence>
<feature type="transmembrane region" description="Helical" evidence="5">
    <location>
        <begin position="459"/>
        <end position="476"/>
    </location>
</feature>
<dbReference type="PANTHER" id="PTHR19353">
    <property type="entry name" value="FATTY ACID DESATURASE 2"/>
    <property type="match status" value="1"/>
</dbReference>
<dbReference type="SMART" id="SM01117">
    <property type="entry name" value="Cyt-b5"/>
    <property type="match status" value="1"/>
</dbReference>
<evidence type="ECO:0000313" key="7">
    <source>
        <dbReference type="EMBL" id="CAI4003273.1"/>
    </source>
</evidence>
<evidence type="ECO:0000256" key="5">
    <source>
        <dbReference type="SAM" id="Phobius"/>
    </source>
</evidence>
<dbReference type="GO" id="GO:0006636">
    <property type="term" value="P:unsaturated fatty acid biosynthetic process"/>
    <property type="evidence" value="ECO:0007669"/>
    <property type="project" value="UniProtKB-ARBA"/>
</dbReference>
<dbReference type="GO" id="GO:0016717">
    <property type="term" value="F:oxidoreductase activity, acting on paired donors, with oxidation of a pair of donors resulting in the reduction of molecular oxygen to two molecules of water"/>
    <property type="evidence" value="ECO:0007669"/>
    <property type="project" value="TreeGrafter"/>
</dbReference>
<dbReference type="SUPFAM" id="SSF55856">
    <property type="entry name" value="Cytochrome b5-like heme/steroid binding domain"/>
    <property type="match status" value="1"/>
</dbReference>
<gene>
    <name evidence="7" type="ORF">C1SCF055_LOCUS29153</name>
</gene>
<dbReference type="EMBL" id="CAMXCT010003235">
    <property type="protein sequence ID" value="CAI4003273.1"/>
    <property type="molecule type" value="Genomic_DNA"/>
</dbReference>
<dbReference type="InterPro" id="IPR018506">
    <property type="entry name" value="Cyt_B5_heme-BS"/>
</dbReference>
<feature type="domain" description="Cytochrome b5 heme-binding" evidence="6">
    <location>
        <begin position="48"/>
        <end position="105"/>
    </location>
</feature>
<feature type="transmembrane region" description="Helical" evidence="5">
    <location>
        <begin position="483"/>
        <end position="500"/>
    </location>
</feature>
<evidence type="ECO:0000256" key="3">
    <source>
        <dbReference type="ARBA" id="ARBA00023004"/>
    </source>
</evidence>
<protein>
    <submittedName>
        <fullName evidence="8">Cytochrome b5 heme-binding domain-containing protein</fullName>
    </submittedName>
</protein>
<dbReference type="PANTHER" id="PTHR19353:SF19">
    <property type="entry name" value="DELTA(5) FATTY ACID DESATURASE C-RELATED"/>
    <property type="match status" value="1"/>
</dbReference>
<dbReference type="GO" id="GO:0042759">
    <property type="term" value="P:long-chain fatty acid biosynthetic process"/>
    <property type="evidence" value="ECO:0007669"/>
    <property type="project" value="UniProtKB-ARBA"/>
</dbReference>
<evidence type="ECO:0000256" key="4">
    <source>
        <dbReference type="SAM" id="MobiDB-lite"/>
    </source>
</evidence>
<dbReference type="Proteomes" id="UP001152797">
    <property type="component" value="Unassembled WGS sequence"/>
</dbReference>
<dbReference type="GO" id="GO:0016020">
    <property type="term" value="C:membrane"/>
    <property type="evidence" value="ECO:0007669"/>
    <property type="project" value="TreeGrafter"/>
</dbReference>
<dbReference type="AlphaFoldDB" id="A0A9P1D3U5"/>
<dbReference type="Gene3D" id="3.10.120.10">
    <property type="entry name" value="Cytochrome b5-like heme/steroid binding domain"/>
    <property type="match status" value="1"/>
</dbReference>
<dbReference type="PROSITE" id="PS50255">
    <property type="entry name" value="CYTOCHROME_B5_2"/>
    <property type="match status" value="1"/>
</dbReference>
<evidence type="ECO:0000313" key="8">
    <source>
        <dbReference type="EMBL" id="CAL4790585.1"/>
    </source>
</evidence>
<dbReference type="InterPro" id="IPR012171">
    <property type="entry name" value="Fatty_acid_desaturase"/>
</dbReference>
<evidence type="ECO:0000313" key="9">
    <source>
        <dbReference type="Proteomes" id="UP001152797"/>
    </source>
</evidence>
<dbReference type="Pfam" id="PF00487">
    <property type="entry name" value="FA_desaturase"/>
    <property type="match status" value="1"/>
</dbReference>
<feature type="transmembrane region" description="Helical" evidence="5">
    <location>
        <begin position="131"/>
        <end position="152"/>
    </location>
</feature>
<feature type="region of interest" description="Disordered" evidence="4">
    <location>
        <begin position="1"/>
        <end position="29"/>
    </location>
</feature>
<keyword evidence="2" id="KW-0479">Metal-binding</keyword>
<reference evidence="8 9" key="2">
    <citation type="submission" date="2024-05" db="EMBL/GenBank/DDBJ databases">
        <authorList>
            <person name="Chen Y."/>
            <person name="Shah S."/>
            <person name="Dougan E. K."/>
            <person name="Thang M."/>
            <person name="Chan C."/>
        </authorList>
    </citation>
    <scope>NUCLEOTIDE SEQUENCE [LARGE SCALE GENOMIC DNA]</scope>
</reference>
<dbReference type="InterPro" id="IPR001199">
    <property type="entry name" value="Cyt_B5-like_heme/steroid-bd"/>
</dbReference>
<dbReference type="InterPro" id="IPR036400">
    <property type="entry name" value="Cyt_B5-like_heme/steroid_sf"/>
</dbReference>